<evidence type="ECO:0000313" key="1">
    <source>
        <dbReference type="EMBL" id="QJT03172.1"/>
    </source>
</evidence>
<gene>
    <name evidence="1" type="ORF">G9272_25210</name>
</gene>
<keyword evidence="2" id="KW-1185">Reference proteome</keyword>
<protein>
    <submittedName>
        <fullName evidence="1">Uncharacterized protein</fullName>
    </submittedName>
</protein>
<organism evidence="1 2">
    <name type="scientific">Streptomyces asoensis</name>
    <dbReference type="NCBI Taxonomy" id="249586"/>
    <lineage>
        <taxon>Bacteria</taxon>
        <taxon>Bacillati</taxon>
        <taxon>Actinomycetota</taxon>
        <taxon>Actinomycetes</taxon>
        <taxon>Kitasatosporales</taxon>
        <taxon>Streptomycetaceae</taxon>
        <taxon>Streptomyces</taxon>
    </lineage>
</organism>
<dbReference type="Proteomes" id="UP000502665">
    <property type="component" value="Chromosome"/>
</dbReference>
<reference evidence="1" key="1">
    <citation type="submission" date="2020-03" db="EMBL/GenBank/DDBJ databases">
        <title>Molecular networking-based the target discovery of potent antiproliferative macrolactams: 5/6/7/16 polycyclic ansamycins and glycosylated trienomycin from Streptomyces cacaoi subsp. asoensis.</title>
        <authorList>
            <person name="Liu L.-L."/>
        </authorList>
    </citation>
    <scope>NUCLEOTIDE SEQUENCE [LARGE SCALE GENOMIC DNA]</scope>
    <source>
        <strain evidence="1">H2S5</strain>
    </source>
</reference>
<evidence type="ECO:0000313" key="2">
    <source>
        <dbReference type="Proteomes" id="UP000502665"/>
    </source>
</evidence>
<dbReference type="AlphaFoldDB" id="A0A6M4WT98"/>
<name>A0A6M4WT98_9ACTN</name>
<dbReference type="EMBL" id="CP049838">
    <property type="protein sequence ID" value="QJT03172.1"/>
    <property type="molecule type" value="Genomic_DNA"/>
</dbReference>
<accession>A0A6M4WT98</accession>
<proteinExistence type="predicted"/>
<dbReference type="RefSeq" id="WP_171398643.1">
    <property type="nucleotide sequence ID" value="NZ_CP049838.1"/>
</dbReference>
<sequence>MDIDPDEIVTVELTWDNDGLPTLYSRDITRRQLGNLLLQFDAMADDTEAKQEHAA</sequence>